<gene>
    <name evidence="5" type="ORF">E3N88_39970</name>
</gene>
<name>A0A5N6LLA2_9ASTR</name>
<dbReference type="Proteomes" id="UP000326396">
    <property type="component" value="Linkage Group LG9"/>
</dbReference>
<dbReference type="PANTHER" id="PTHR42648:SF26">
    <property type="entry name" value="INTEGRASE CATALYTIC DOMAIN-CONTAINING PROTEIN"/>
    <property type="match status" value="1"/>
</dbReference>
<dbReference type="PANTHER" id="PTHR42648">
    <property type="entry name" value="TRANSPOSASE, PUTATIVE-RELATED"/>
    <property type="match status" value="1"/>
</dbReference>
<dbReference type="PROSITE" id="PS50994">
    <property type="entry name" value="INTEGRASE"/>
    <property type="match status" value="1"/>
</dbReference>
<dbReference type="InterPro" id="IPR012337">
    <property type="entry name" value="RNaseH-like_sf"/>
</dbReference>
<organism evidence="5 6">
    <name type="scientific">Mikania micrantha</name>
    <name type="common">bitter vine</name>
    <dbReference type="NCBI Taxonomy" id="192012"/>
    <lineage>
        <taxon>Eukaryota</taxon>
        <taxon>Viridiplantae</taxon>
        <taxon>Streptophyta</taxon>
        <taxon>Embryophyta</taxon>
        <taxon>Tracheophyta</taxon>
        <taxon>Spermatophyta</taxon>
        <taxon>Magnoliopsida</taxon>
        <taxon>eudicotyledons</taxon>
        <taxon>Gunneridae</taxon>
        <taxon>Pentapetalae</taxon>
        <taxon>asterids</taxon>
        <taxon>campanulids</taxon>
        <taxon>Asterales</taxon>
        <taxon>Asteraceae</taxon>
        <taxon>Asteroideae</taxon>
        <taxon>Heliantheae alliance</taxon>
        <taxon>Eupatorieae</taxon>
        <taxon>Mikania</taxon>
    </lineage>
</organism>
<dbReference type="EMBL" id="SZYD01000019">
    <property type="protein sequence ID" value="KAD2392993.1"/>
    <property type="molecule type" value="Genomic_DNA"/>
</dbReference>
<dbReference type="SUPFAM" id="SSF53098">
    <property type="entry name" value="Ribonuclease H-like"/>
    <property type="match status" value="1"/>
</dbReference>
<dbReference type="Gene3D" id="3.30.420.10">
    <property type="entry name" value="Ribonuclease H-like superfamily/Ribonuclease H"/>
    <property type="match status" value="1"/>
</dbReference>
<keyword evidence="6" id="KW-1185">Reference proteome</keyword>
<evidence type="ECO:0000256" key="1">
    <source>
        <dbReference type="ARBA" id="ARBA00022723"/>
    </source>
</evidence>
<dbReference type="InterPro" id="IPR013103">
    <property type="entry name" value="RVT_2"/>
</dbReference>
<feature type="domain" description="Integrase catalytic" evidence="4">
    <location>
        <begin position="1"/>
        <end position="106"/>
    </location>
</feature>
<sequence>MAERQFNTKLKNVQTDWGGEFRNLAPFFSSLGIIHRRSCPHTSEQNGIVERRHRHVVETGLALLAHSNTPSRFWNFAFDTAVYLINRMPSKTLSNKSPFEHLFKRPPNYSFLRVFGCQCFPYLRPYNRHKMDFRSTPCVFLGYSPLHHGYRCLDLDTDRVYIARHVRFNEHLFPFLPTNSLNFTPLTDPYFSSFPTSFPPSSSADPTDQPSSPPLQTQQSPLTTQQPISPTSTAQSPTSQPTPDLNPPIQPTNQPRTRPPNLRPKPQPPSPKEGWIMHHLDVKLAFLNGELIEEVYVSQPKGFIVKGKENKVYRLKKSLYGLRQAPRAWNARHDKEPADGTTLKQSGYAQKISKEAGLKNSNSTLWPMDPKLQLAKDDAGECVDATMYRRLIGSRRYLLHTRPDLGYSTGVPRRKNVRIRGTDPNTVPIGGNEDPNQSLKTGSINSIVVGNHDRRPVNIIGMILVPQFLFIVLLIKLARVDFARVPTQRFEFRVSSGSKEARNVPFLVNAIIDMIQKEDFNTIFDHAIVNNDDVLEDEIEDDIESYMDDELEEDAFGDETQTGSDETQVPSTYTNLEETNLNIDDNWIRPYNERETDIIRELGKDSFKDKDEFTRAVKLYNIRYCLRHFINNFNDKFSPLPHEAYWPNSSSIRELIPNSDQKRDKRGRPRSTRLRNGMDIKEGKKTNHCGICGNRGHNRATCLLKPKKANV</sequence>
<dbReference type="OrthoDB" id="1938465at2759"/>
<feature type="compositionally biased region" description="Pro residues" evidence="3">
    <location>
        <begin position="257"/>
        <end position="271"/>
    </location>
</feature>
<dbReference type="InterPro" id="IPR057670">
    <property type="entry name" value="SH3_retrovirus"/>
</dbReference>
<keyword evidence="2" id="KW-0378">Hydrolase</keyword>
<dbReference type="GO" id="GO:0046872">
    <property type="term" value="F:metal ion binding"/>
    <property type="evidence" value="ECO:0007669"/>
    <property type="project" value="UniProtKB-KW"/>
</dbReference>
<evidence type="ECO:0000256" key="3">
    <source>
        <dbReference type="SAM" id="MobiDB-lite"/>
    </source>
</evidence>
<protein>
    <recommendedName>
        <fullName evidence="4">Integrase catalytic domain-containing protein</fullName>
    </recommendedName>
</protein>
<comment type="caution">
    <text evidence="5">The sequence shown here is derived from an EMBL/GenBank/DDBJ whole genome shotgun (WGS) entry which is preliminary data.</text>
</comment>
<accession>A0A5N6LLA2</accession>
<feature type="region of interest" description="Disordered" evidence="3">
    <location>
        <begin position="417"/>
        <end position="437"/>
    </location>
</feature>
<evidence type="ECO:0000259" key="4">
    <source>
        <dbReference type="PROSITE" id="PS50994"/>
    </source>
</evidence>
<evidence type="ECO:0000313" key="5">
    <source>
        <dbReference type="EMBL" id="KAD2392993.1"/>
    </source>
</evidence>
<proteinExistence type="predicted"/>
<dbReference type="InterPro" id="IPR001584">
    <property type="entry name" value="Integrase_cat-core"/>
</dbReference>
<dbReference type="GO" id="GO:0003676">
    <property type="term" value="F:nucleic acid binding"/>
    <property type="evidence" value="ECO:0007669"/>
    <property type="project" value="InterPro"/>
</dbReference>
<dbReference type="InterPro" id="IPR039537">
    <property type="entry name" value="Retrotran_Ty1/copia-like"/>
</dbReference>
<dbReference type="GO" id="GO:0016787">
    <property type="term" value="F:hydrolase activity"/>
    <property type="evidence" value="ECO:0007669"/>
    <property type="project" value="UniProtKB-KW"/>
</dbReference>
<dbReference type="Pfam" id="PF25597">
    <property type="entry name" value="SH3_retrovirus"/>
    <property type="match status" value="1"/>
</dbReference>
<dbReference type="InterPro" id="IPR036397">
    <property type="entry name" value="RNaseH_sf"/>
</dbReference>
<keyword evidence="1" id="KW-0479">Metal-binding</keyword>
<evidence type="ECO:0000313" key="6">
    <source>
        <dbReference type="Proteomes" id="UP000326396"/>
    </source>
</evidence>
<reference evidence="5 6" key="1">
    <citation type="submission" date="2019-05" db="EMBL/GenBank/DDBJ databases">
        <title>Mikania micrantha, genome provides insights into the molecular mechanism of rapid growth.</title>
        <authorList>
            <person name="Liu B."/>
        </authorList>
    </citation>
    <scope>NUCLEOTIDE SEQUENCE [LARGE SCALE GENOMIC DNA]</scope>
    <source>
        <strain evidence="5">NLD-2019</strain>
        <tissue evidence="5">Leaf</tissue>
    </source>
</reference>
<dbReference type="AlphaFoldDB" id="A0A5N6LLA2"/>
<evidence type="ECO:0000256" key="2">
    <source>
        <dbReference type="ARBA" id="ARBA00022801"/>
    </source>
</evidence>
<feature type="compositionally biased region" description="Low complexity" evidence="3">
    <location>
        <begin position="197"/>
        <end position="243"/>
    </location>
</feature>
<dbReference type="Pfam" id="PF07727">
    <property type="entry name" value="RVT_2"/>
    <property type="match status" value="1"/>
</dbReference>
<feature type="region of interest" description="Disordered" evidence="3">
    <location>
        <begin position="197"/>
        <end position="274"/>
    </location>
</feature>
<dbReference type="GO" id="GO:0015074">
    <property type="term" value="P:DNA integration"/>
    <property type="evidence" value="ECO:0007669"/>
    <property type="project" value="InterPro"/>
</dbReference>